<organism evidence="4 5">
    <name type="scientific">Fonsecaea erecta</name>
    <dbReference type="NCBI Taxonomy" id="1367422"/>
    <lineage>
        <taxon>Eukaryota</taxon>
        <taxon>Fungi</taxon>
        <taxon>Dikarya</taxon>
        <taxon>Ascomycota</taxon>
        <taxon>Pezizomycotina</taxon>
        <taxon>Eurotiomycetes</taxon>
        <taxon>Chaetothyriomycetidae</taxon>
        <taxon>Chaetothyriales</taxon>
        <taxon>Herpotrichiellaceae</taxon>
        <taxon>Fonsecaea</taxon>
    </lineage>
</organism>
<feature type="domain" description="Xylanolytic transcriptional activator regulatory" evidence="3">
    <location>
        <begin position="252"/>
        <end position="326"/>
    </location>
</feature>
<dbReference type="CDD" id="cd12148">
    <property type="entry name" value="fungal_TF_MHR"/>
    <property type="match status" value="1"/>
</dbReference>
<name>A0A178ZED8_9EURO</name>
<keyword evidence="1" id="KW-0539">Nucleus</keyword>
<dbReference type="InterPro" id="IPR007219">
    <property type="entry name" value="XnlR_reg_dom"/>
</dbReference>
<dbReference type="RefSeq" id="XP_018690910.1">
    <property type="nucleotide sequence ID" value="XM_018839789.1"/>
</dbReference>
<gene>
    <name evidence="4" type="ORF">AYL99_08281</name>
</gene>
<dbReference type="Proteomes" id="UP000078343">
    <property type="component" value="Unassembled WGS sequence"/>
</dbReference>
<evidence type="ECO:0000256" key="1">
    <source>
        <dbReference type="ARBA" id="ARBA00023242"/>
    </source>
</evidence>
<dbReference type="GO" id="GO:0006351">
    <property type="term" value="P:DNA-templated transcription"/>
    <property type="evidence" value="ECO:0007669"/>
    <property type="project" value="InterPro"/>
</dbReference>
<feature type="compositionally biased region" description="Basic and acidic residues" evidence="2">
    <location>
        <begin position="107"/>
        <end position="122"/>
    </location>
</feature>
<reference evidence="4 5" key="1">
    <citation type="submission" date="2016-04" db="EMBL/GenBank/DDBJ databases">
        <title>Draft genome of Fonsecaea erecta CBS 125763.</title>
        <authorList>
            <person name="Weiss V.A."/>
            <person name="Vicente V.A."/>
            <person name="Raittz R.T."/>
            <person name="Moreno L.F."/>
            <person name="De Souza E.M."/>
            <person name="Pedrosa F.O."/>
            <person name="Steffens M.B."/>
            <person name="Faoro H."/>
            <person name="Tadra-Sfeir M.Z."/>
            <person name="Najafzadeh M.J."/>
            <person name="Felipe M.S."/>
            <person name="Teixeira M."/>
            <person name="Sun J."/>
            <person name="Xi L."/>
            <person name="Gomes R."/>
            <person name="De Azevedo C.M."/>
            <person name="Salgado C.G."/>
            <person name="Da Silva M.B."/>
            <person name="Nascimento M.F."/>
            <person name="Queiroz-Telles F."/>
            <person name="Attili D.S."/>
            <person name="Gorbushina A."/>
        </authorList>
    </citation>
    <scope>NUCLEOTIDE SEQUENCE [LARGE SCALE GENOMIC DNA]</scope>
    <source>
        <strain evidence="4 5">CBS 125763</strain>
    </source>
</reference>
<dbReference type="PANTHER" id="PTHR46910:SF25">
    <property type="entry name" value="ABC-TRANSPORTER-REGULATING TRANSCRIPTION FACTOR"/>
    <property type="match status" value="1"/>
</dbReference>
<evidence type="ECO:0000256" key="2">
    <source>
        <dbReference type="SAM" id="MobiDB-lite"/>
    </source>
</evidence>
<dbReference type="PANTHER" id="PTHR46910">
    <property type="entry name" value="TRANSCRIPTION FACTOR PDR1"/>
    <property type="match status" value="1"/>
</dbReference>
<sequence>MEAMMQKQDRLSPSVSDTAHPGSISSQSTLVTQTLGSQPSNVRDDLHATTSNFNGAQLSMNMETSLLENPPSVSFASGKLVPSYQDPTPSASQDLAKTVQEPVQDFSDGHIGSRGDSDAANSDKEATILAPQVVNWEHHAYFEDSFDSTLGIVYRPEFESALRAHFRGDLVSGDDAPWFALRKTVYASGCRIYLSKNTSMSFTEIQTEAWGYFQSAMSVLLELIFAPTGLLAVRALVAMTFFAEGLGNPAVEYMFCTAAARVAQAKGLHRRPAKAWNLAAHDELHYSWLFWAIYCCEKHIAHRSGRPSAIDDDEISCQIPTEACPGSTLDVEAFTYLIQHAQISSQISKRLMSVKAFRQPPSTLLETVAQLDHQLHEWRDSLPARLRPEDRLRSFQAPRDSRNLPTILMHCAYYGSLMAIHTIFAYPWVYSTIFGNGRGVVTQDQVIFSSNTVAEAARNIIIIARSLEINGASIQWSTFYYPMIGLINLFIHILKFPSLPSARSDVALLDVAAGYFGHMEFITCSELNFPFARDVATVARQTVNKASKTDVPASTSADDGFSLANDVDIPFGDIFCASQDFNLDDWSVFSSVFSDEALMNREIGF</sequence>
<feature type="region of interest" description="Disordered" evidence="2">
    <location>
        <begin position="103"/>
        <end position="122"/>
    </location>
</feature>
<accession>A0A178ZED8</accession>
<comment type="caution">
    <text evidence="4">The sequence shown here is derived from an EMBL/GenBank/DDBJ whole genome shotgun (WGS) entry which is preliminary data.</text>
</comment>
<dbReference type="GeneID" id="30012449"/>
<dbReference type="AlphaFoldDB" id="A0A178ZED8"/>
<dbReference type="GO" id="GO:0008270">
    <property type="term" value="F:zinc ion binding"/>
    <property type="evidence" value="ECO:0007669"/>
    <property type="project" value="InterPro"/>
</dbReference>
<dbReference type="EMBL" id="LVYI01000007">
    <property type="protein sequence ID" value="OAP57543.1"/>
    <property type="molecule type" value="Genomic_DNA"/>
</dbReference>
<feature type="region of interest" description="Disordered" evidence="2">
    <location>
        <begin position="1"/>
        <end position="48"/>
    </location>
</feature>
<dbReference type="STRING" id="1367422.A0A178ZED8"/>
<evidence type="ECO:0000259" key="3">
    <source>
        <dbReference type="SMART" id="SM00906"/>
    </source>
</evidence>
<dbReference type="InterPro" id="IPR050987">
    <property type="entry name" value="AtrR-like"/>
</dbReference>
<evidence type="ECO:0000313" key="4">
    <source>
        <dbReference type="EMBL" id="OAP57543.1"/>
    </source>
</evidence>
<proteinExistence type="predicted"/>
<dbReference type="SMART" id="SM00906">
    <property type="entry name" value="Fungal_trans"/>
    <property type="match status" value="1"/>
</dbReference>
<keyword evidence="5" id="KW-1185">Reference proteome</keyword>
<dbReference type="Pfam" id="PF04082">
    <property type="entry name" value="Fungal_trans"/>
    <property type="match status" value="1"/>
</dbReference>
<evidence type="ECO:0000313" key="5">
    <source>
        <dbReference type="Proteomes" id="UP000078343"/>
    </source>
</evidence>
<dbReference type="GO" id="GO:0003677">
    <property type="term" value="F:DNA binding"/>
    <property type="evidence" value="ECO:0007669"/>
    <property type="project" value="InterPro"/>
</dbReference>
<dbReference type="GO" id="GO:0003700">
    <property type="term" value="F:DNA-binding transcription factor activity"/>
    <property type="evidence" value="ECO:0007669"/>
    <property type="project" value="InterPro"/>
</dbReference>
<dbReference type="OrthoDB" id="4160628at2759"/>
<feature type="compositionally biased region" description="Polar residues" evidence="2">
    <location>
        <begin position="11"/>
        <end position="41"/>
    </location>
</feature>
<protein>
    <recommendedName>
        <fullName evidence="3">Xylanolytic transcriptional activator regulatory domain-containing protein</fullName>
    </recommendedName>
</protein>